<dbReference type="OrthoDB" id="4570646at2"/>
<proteinExistence type="predicted"/>
<evidence type="ECO:0000313" key="3">
    <source>
        <dbReference type="EMBL" id="ADD39805.1"/>
    </source>
</evidence>
<accession>D3Q0E1</accession>
<evidence type="ECO:0000313" key="4">
    <source>
        <dbReference type="Proteomes" id="UP000000844"/>
    </source>
</evidence>
<dbReference type="Pfam" id="PF04149">
    <property type="entry name" value="DUF397"/>
    <property type="match status" value="1"/>
</dbReference>
<keyword evidence="4" id="KW-1185">Reference proteome</keyword>
<dbReference type="EMBL" id="CP001778">
    <property type="protein sequence ID" value="ADD39805.1"/>
    <property type="molecule type" value="Genomic_DNA"/>
</dbReference>
<evidence type="ECO:0000259" key="2">
    <source>
        <dbReference type="Pfam" id="PF04149"/>
    </source>
</evidence>
<dbReference type="STRING" id="446470.Snas_0083"/>
<sequence length="79" mass="8609">MTRRTSSCRRGDTRGAARAVPWRKSSYSDNSGGNCVEARVSVLPQVRDGKLGDDSPLLTLDEATFRGLLHQIKTGAFTI</sequence>
<dbReference type="RefSeq" id="WP_013015376.1">
    <property type="nucleotide sequence ID" value="NC_013947.1"/>
</dbReference>
<feature type="region of interest" description="Disordered" evidence="1">
    <location>
        <begin position="1"/>
        <end position="32"/>
    </location>
</feature>
<dbReference type="AlphaFoldDB" id="D3Q0E1"/>
<reference evidence="3 4" key="1">
    <citation type="journal article" date="2009" name="Stand. Genomic Sci.">
        <title>Complete genome sequence of Stackebrandtia nassauensis type strain (LLR-40K-21).</title>
        <authorList>
            <person name="Munk C."/>
            <person name="Lapidus A."/>
            <person name="Copeland A."/>
            <person name="Jando M."/>
            <person name="Mayilraj S."/>
            <person name="Glavina Del Rio T."/>
            <person name="Nolan M."/>
            <person name="Chen F."/>
            <person name="Lucas S."/>
            <person name="Tice H."/>
            <person name="Cheng J.F."/>
            <person name="Han C."/>
            <person name="Detter J.C."/>
            <person name="Bruce D."/>
            <person name="Goodwin L."/>
            <person name="Chain P."/>
            <person name="Pitluck S."/>
            <person name="Goker M."/>
            <person name="Ovchinikova G."/>
            <person name="Pati A."/>
            <person name="Ivanova N."/>
            <person name="Mavromatis K."/>
            <person name="Chen A."/>
            <person name="Palaniappan K."/>
            <person name="Land M."/>
            <person name="Hauser L."/>
            <person name="Chang Y.J."/>
            <person name="Jeffries C.D."/>
            <person name="Bristow J."/>
            <person name="Eisen J.A."/>
            <person name="Markowitz V."/>
            <person name="Hugenholtz P."/>
            <person name="Kyrpides N.C."/>
            <person name="Klenk H.P."/>
        </authorList>
    </citation>
    <scope>NUCLEOTIDE SEQUENCE [LARGE SCALE GENOMIC DNA]</scope>
    <source>
        <strain evidence="4">DSM 44728 / CIP 108903 / NRRL B-16338 / NBRC 102104 / LLR-40K-21</strain>
    </source>
</reference>
<gene>
    <name evidence="3" type="ordered locus">Snas_0083</name>
</gene>
<dbReference type="InterPro" id="IPR007278">
    <property type="entry name" value="DUF397"/>
</dbReference>
<dbReference type="KEGG" id="sna:Snas_0083"/>
<organism evidence="3 4">
    <name type="scientific">Stackebrandtia nassauensis (strain DSM 44728 / CIP 108903 / NRRL B-16338 / NBRC 102104 / LLR-40K-21)</name>
    <dbReference type="NCBI Taxonomy" id="446470"/>
    <lineage>
        <taxon>Bacteria</taxon>
        <taxon>Bacillati</taxon>
        <taxon>Actinomycetota</taxon>
        <taxon>Actinomycetes</taxon>
        <taxon>Glycomycetales</taxon>
        <taxon>Glycomycetaceae</taxon>
        <taxon>Stackebrandtia</taxon>
    </lineage>
</organism>
<protein>
    <recommendedName>
        <fullName evidence="2">DUF397 domain-containing protein</fullName>
    </recommendedName>
</protein>
<feature type="domain" description="DUF397" evidence="2">
    <location>
        <begin position="21"/>
        <end position="73"/>
    </location>
</feature>
<evidence type="ECO:0000256" key="1">
    <source>
        <dbReference type="SAM" id="MobiDB-lite"/>
    </source>
</evidence>
<dbReference type="Proteomes" id="UP000000844">
    <property type="component" value="Chromosome"/>
</dbReference>
<name>D3Q0E1_STANL</name>
<dbReference type="HOGENOM" id="CLU_131550_3_3_11"/>